<reference evidence="10 11" key="1">
    <citation type="journal article" date="2018" name="Sci. Rep.">
        <title>Genomic signatures of local adaptation to the degree of environmental predictability in rotifers.</title>
        <authorList>
            <person name="Franch-Gras L."/>
            <person name="Hahn C."/>
            <person name="Garcia-Roger E.M."/>
            <person name="Carmona M.J."/>
            <person name="Serra M."/>
            <person name="Gomez A."/>
        </authorList>
    </citation>
    <scope>NUCLEOTIDE SEQUENCE [LARGE SCALE GENOMIC DNA]</scope>
    <source>
        <strain evidence="10">HYR1</strain>
    </source>
</reference>
<comment type="caution">
    <text evidence="10">The sequence shown here is derived from an EMBL/GenBank/DDBJ whole genome shotgun (WGS) entry which is preliminary data.</text>
</comment>
<keyword evidence="4" id="KW-0813">Transport</keyword>
<evidence type="ECO:0000256" key="5">
    <source>
        <dbReference type="ARBA" id="ARBA00022737"/>
    </source>
</evidence>
<dbReference type="InterPro" id="IPR011989">
    <property type="entry name" value="ARM-like"/>
</dbReference>
<feature type="compositionally biased region" description="Polar residues" evidence="8">
    <location>
        <begin position="974"/>
        <end position="983"/>
    </location>
</feature>
<dbReference type="GO" id="GO:0098830">
    <property type="term" value="C:presynaptic endosome"/>
    <property type="evidence" value="ECO:0007669"/>
    <property type="project" value="TreeGrafter"/>
</dbReference>
<evidence type="ECO:0000256" key="3">
    <source>
        <dbReference type="ARBA" id="ARBA00015717"/>
    </source>
</evidence>
<dbReference type="InterPro" id="IPR016024">
    <property type="entry name" value="ARM-type_fold"/>
</dbReference>
<keyword evidence="11" id="KW-1185">Reference proteome</keyword>
<evidence type="ECO:0000256" key="6">
    <source>
        <dbReference type="ARBA" id="ARBA00022927"/>
    </source>
</evidence>
<keyword evidence="6" id="KW-0653">Protein transport</keyword>
<dbReference type="PANTHER" id="PTHR22781">
    <property type="entry name" value="DELTA ADAPTIN-RELATED"/>
    <property type="match status" value="1"/>
</dbReference>
<dbReference type="GO" id="GO:0006896">
    <property type="term" value="P:Golgi to vacuole transport"/>
    <property type="evidence" value="ECO:0007669"/>
    <property type="project" value="TreeGrafter"/>
</dbReference>
<dbReference type="GO" id="GO:0048490">
    <property type="term" value="P:anterograde synaptic vesicle transport"/>
    <property type="evidence" value="ECO:0007669"/>
    <property type="project" value="TreeGrafter"/>
</dbReference>
<keyword evidence="7" id="KW-0472">Membrane</keyword>
<dbReference type="GO" id="GO:0010008">
    <property type="term" value="C:endosome membrane"/>
    <property type="evidence" value="ECO:0007669"/>
    <property type="project" value="TreeGrafter"/>
</dbReference>
<accession>A0A3M7Q199</accession>
<feature type="compositionally biased region" description="Basic and acidic residues" evidence="8">
    <location>
        <begin position="778"/>
        <end position="787"/>
    </location>
</feature>
<dbReference type="GO" id="GO:0030123">
    <property type="term" value="C:AP-3 adaptor complex"/>
    <property type="evidence" value="ECO:0007669"/>
    <property type="project" value="InterPro"/>
</dbReference>
<feature type="compositionally biased region" description="Basic and acidic residues" evidence="8">
    <location>
        <begin position="938"/>
        <end position="951"/>
    </location>
</feature>
<evidence type="ECO:0000256" key="1">
    <source>
        <dbReference type="ARBA" id="ARBA00004308"/>
    </source>
</evidence>
<dbReference type="Proteomes" id="UP000276133">
    <property type="component" value="Unassembled WGS sequence"/>
</dbReference>
<dbReference type="SUPFAM" id="SSF48371">
    <property type="entry name" value="ARM repeat"/>
    <property type="match status" value="1"/>
</dbReference>
<feature type="compositionally biased region" description="Basic and acidic residues" evidence="8">
    <location>
        <begin position="816"/>
        <end position="830"/>
    </location>
</feature>
<evidence type="ECO:0000256" key="7">
    <source>
        <dbReference type="ARBA" id="ARBA00023136"/>
    </source>
</evidence>
<dbReference type="GO" id="GO:0043195">
    <property type="term" value="C:terminal bouton"/>
    <property type="evidence" value="ECO:0007669"/>
    <property type="project" value="TreeGrafter"/>
</dbReference>
<feature type="compositionally biased region" description="Basic and acidic residues" evidence="8">
    <location>
        <begin position="846"/>
        <end position="866"/>
    </location>
</feature>
<evidence type="ECO:0000256" key="8">
    <source>
        <dbReference type="SAM" id="MobiDB-lite"/>
    </source>
</evidence>
<name>A0A3M7Q199_BRAPC</name>
<dbReference type="GO" id="GO:0098943">
    <property type="term" value="P:neurotransmitter receptor transport, postsynaptic endosome to lysosome"/>
    <property type="evidence" value="ECO:0007669"/>
    <property type="project" value="TreeGrafter"/>
</dbReference>
<dbReference type="PANTHER" id="PTHR22781:SF12">
    <property type="entry name" value="AP-3 COMPLEX SUBUNIT DELTA-1"/>
    <property type="match status" value="1"/>
</dbReference>
<dbReference type="SMART" id="SM01354">
    <property type="entry name" value="BLVR"/>
    <property type="match status" value="1"/>
</dbReference>
<dbReference type="GO" id="GO:0016182">
    <property type="term" value="P:synaptic vesicle budding from endosome"/>
    <property type="evidence" value="ECO:0007669"/>
    <property type="project" value="TreeGrafter"/>
</dbReference>
<protein>
    <recommendedName>
        <fullName evidence="3">AP-3 complex subunit delta</fullName>
    </recommendedName>
</protein>
<dbReference type="AlphaFoldDB" id="A0A3M7Q199"/>
<feature type="domain" description="AP-3 complex subunit delta" evidence="9">
    <location>
        <begin position="689"/>
        <end position="835"/>
    </location>
</feature>
<evidence type="ECO:0000313" key="10">
    <source>
        <dbReference type="EMBL" id="RNA05103.1"/>
    </source>
</evidence>
<feature type="compositionally biased region" description="Basic residues" evidence="8">
    <location>
        <begin position="867"/>
        <end position="885"/>
    </location>
</feature>
<sequence length="1226" mass="138569">MDAAIRKAKDSFGQIFDKNLHDLVRGIRNHKNNEAKYIADCVDEIKQELKQDSMTVKANAINKLCYLQMIGYDISWASFNIIEVMSSSKFTFKRIGYLAASQTFHEGTDVLMLTTNLIRKDLGSQSMYESGVAISGLACFLTPDLARDLLNEIATLMTSNRAYIRKKAVLIMYKIFLKNPDALRPSFARLKEKLDDPEPSVQAAAVNVICELARKNPKNYLSLAPIFFKLMSVSTNNWVLIKIIKLFGALTPLEPRLGKKLIEPLTNIINSTSAMSLLYECINTVLAVLVSISSGQPNHSSAIEICLQKLRILIEDSDQNLKYLGLLAMSKILQTNPKSVQIHKDLIMQCLDDKDESIRLRSLDLLYGMVSKKNLMEIIKKLMVHMSKAEGTHYRDELLAKIIDICSQNNYQYVTNFEWYVSVLVELTRMEGTRHGKLLSSQLLDVSIRVESIRPFIVAQMAILIDNMHIFASSISLASNNTKNSTDICEVLNAAAWICGEFAQHLTHPCTTLDSMSKSKVTNLPGHIQSTFVQNIFKLYVHLVQIGSSDSDKCKQLTESMLERMRQFEQSADTEVQERACSFLQILKYCDKMLDSEAQGELGMLFDGELNPVAVKAQRKVPVPDGLDLDAWINDPPSDDEQDDLTSSQEKQIFIKNNELKSFTGYGGNGSAEPTTTVSVGARKIQPDISEEDLVKYKENRMLQLESNPFYIKSMKKSDSLVSNSFSKSASISDSIRSQSIDLKVPISIPGVTSSENYYRMSKIDDENKKLRKKMKIKKDGKQKQVQEEDDDEPDQVVKILAYEMPDGALDDSDDDTKRPNDPNDPHRALDINLDEPEIVKPIQPKRPETLSDKKINGAKEEEKLEKKKSKSKSKSGEKKIRRKKSEKELLVSNDPAPIVETEYNELVSPENETNIKKTDSDDFEFWLKNDQIEEAKTEQKIEVEKPVEGKKSKKSKKDKETDSKKKKPKKVKNGQSEPQNGTNEHDSELVFKHIASNKQLNISALIQANRMNMNQLIINLRLGNLTTDSEISSIELNILNSASLKLLREDNKSSNESLKIPFSLLSSQDNQFECFFQVNDCTFPQNLKGNFTYKFNTESGSIHEKIDFKLKIQCSNFLISYSCDNDEFSNWLTSGQLSAKSSLKFNVSEHENLDSILGTLTSNFNLNIIEVLENNASLFASNMMHQPICFLFKLVENKTVVVDAKSNNQSLIENLLEEFRAVLSQ</sequence>
<dbReference type="GO" id="GO:0006623">
    <property type="term" value="P:protein targeting to vacuole"/>
    <property type="evidence" value="ECO:0007669"/>
    <property type="project" value="TreeGrafter"/>
</dbReference>
<feature type="region of interest" description="Disordered" evidence="8">
    <location>
        <begin position="628"/>
        <end position="647"/>
    </location>
</feature>
<dbReference type="InterPro" id="IPR058898">
    <property type="entry name" value="Mu_AP3"/>
</dbReference>
<organism evidence="10 11">
    <name type="scientific">Brachionus plicatilis</name>
    <name type="common">Marine rotifer</name>
    <name type="synonym">Brachionus muelleri</name>
    <dbReference type="NCBI Taxonomy" id="10195"/>
    <lineage>
        <taxon>Eukaryota</taxon>
        <taxon>Metazoa</taxon>
        <taxon>Spiralia</taxon>
        <taxon>Gnathifera</taxon>
        <taxon>Rotifera</taxon>
        <taxon>Eurotatoria</taxon>
        <taxon>Monogononta</taxon>
        <taxon>Pseudotrocha</taxon>
        <taxon>Ploima</taxon>
        <taxon>Brachionidae</taxon>
        <taxon>Brachionus</taxon>
    </lineage>
</organism>
<dbReference type="EMBL" id="REGN01007854">
    <property type="protein sequence ID" value="RNA05103.1"/>
    <property type="molecule type" value="Genomic_DNA"/>
</dbReference>
<dbReference type="InterPro" id="IPR002553">
    <property type="entry name" value="Clathrin/coatomer_adapt-like_N"/>
</dbReference>
<dbReference type="FunFam" id="1.25.10.10:FF:000251">
    <property type="entry name" value="AP-3 complex subunit delta"/>
    <property type="match status" value="1"/>
</dbReference>
<comment type="subcellular location">
    <subcellularLocation>
        <location evidence="1">Endomembrane system</location>
    </subcellularLocation>
</comment>
<feature type="region of interest" description="Disordered" evidence="8">
    <location>
        <begin position="938"/>
        <end position="986"/>
    </location>
</feature>
<feature type="region of interest" description="Disordered" evidence="8">
    <location>
        <begin position="774"/>
        <end position="897"/>
    </location>
</feature>
<dbReference type="Pfam" id="PF26171">
    <property type="entry name" value="Mu_AP3"/>
    <property type="match status" value="1"/>
</dbReference>
<proteinExistence type="inferred from homology"/>
<evidence type="ECO:0000256" key="2">
    <source>
        <dbReference type="ARBA" id="ARBA00006613"/>
    </source>
</evidence>
<evidence type="ECO:0000256" key="4">
    <source>
        <dbReference type="ARBA" id="ARBA00022448"/>
    </source>
</evidence>
<dbReference type="OrthoDB" id="10264595at2759"/>
<dbReference type="InterPro" id="IPR017105">
    <property type="entry name" value="AP3_complex_dsu"/>
</dbReference>
<keyword evidence="5" id="KW-0677">Repeat</keyword>
<dbReference type="GO" id="GO:1904115">
    <property type="term" value="C:axon cytoplasm"/>
    <property type="evidence" value="ECO:0007669"/>
    <property type="project" value="GOC"/>
</dbReference>
<dbReference type="Gene3D" id="1.25.10.10">
    <property type="entry name" value="Leucine-rich Repeat Variant"/>
    <property type="match status" value="1"/>
</dbReference>
<dbReference type="InterPro" id="IPR010474">
    <property type="entry name" value="AP3D_dom_metazoa"/>
</dbReference>
<dbReference type="STRING" id="10195.A0A3M7Q199"/>
<gene>
    <name evidence="10" type="ORF">BpHYR1_043954</name>
</gene>
<dbReference type="Pfam" id="PF06375">
    <property type="entry name" value="AP3D1"/>
    <property type="match status" value="1"/>
</dbReference>
<dbReference type="Pfam" id="PF01602">
    <property type="entry name" value="Adaptin_N"/>
    <property type="match status" value="1"/>
</dbReference>
<dbReference type="GO" id="GO:0048499">
    <property type="term" value="P:synaptic vesicle membrane organization"/>
    <property type="evidence" value="ECO:0007669"/>
    <property type="project" value="TreeGrafter"/>
</dbReference>
<evidence type="ECO:0000259" key="9">
    <source>
        <dbReference type="SMART" id="SM01354"/>
    </source>
</evidence>
<comment type="similarity">
    <text evidence="2">Belongs to the adaptor complexes large subunit family.</text>
</comment>
<evidence type="ECO:0000313" key="11">
    <source>
        <dbReference type="Proteomes" id="UP000276133"/>
    </source>
</evidence>